<feature type="region of interest" description="Disordered" evidence="1">
    <location>
        <begin position="45"/>
        <end position="100"/>
    </location>
</feature>
<dbReference type="Proteomes" id="UP000243459">
    <property type="component" value="Chromosome 6"/>
</dbReference>
<proteinExistence type="predicted"/>
<dbReference type="EMBL" id="CM007386">
    <property type="protein sequence ID" value="ONK67384.1"/>
    <property type="molecule type" value="Genomic_DNA"/>
</dbReference>
<evidence type="ECO:0000313" key="2">
    <source>
        <dbReference type="EMBL" id="ONK67384.1"/>
    </source>
</evidence>
<evidence type="ECO:0000313" key="3">
    <source>
        <dbReference type="Proteomes" id="UP000243459"/>
    </source>
</evidence>
<keyword evidence="3" id="KW-1185">Reference proteome</keyword>
<gene>
    <name evidence="2" type="ORF">A4U43_C06F19610</name>
</gene>
<name>A0A5P1ENK3_ASPOF</name>
<organism evidence="2 3">
    <name type="scientific">Asparagus officinalis</name>
    <name type="common">Garden asparagus</name>
    <dbReference type="NCBI Taxonomy" id="4686"/>
    <lineage>
        <taxon>Eukaryota</taxon>
        <taxon>Viridiplantae</taxon>
        <taxon>Streptophyta</taxon>
        <taxon>Embryophyta</taxon>
        <taxon>Tracheophyta</taxon>
        <taxon>Spermatophyta</taxon>
        <taxon>Magnoliopsida</taxon>
        <taxon>Liliopsida</taxon>
        <taxon>Asparagales</taxon>
        <taxon>Asparagaceae</taxon>
        <taxon>Asparagoideae</taxon>
        <taxon>Asparagus</taxon>
    </lineage>
</organism>
<protein>
    <submittedName>
        <fullName evidence="2">Uncharacterized protein</fullName>
    </submittedName>
</protein>
<reference evidence="3" key="1">
    <citation type="journal article" date="2017" name="Nat. Commun.">
        <title>The asparagus genome sheds light on the origin and evolution of a young Y chromosome.</title>
        <authorList>
            <person name="Harkess A."/>
            <person name="Zhou J."/>
            <person name="Xu C."/>
            <person name="Bowers J.E."/>
            <person name="Van der Hulst R."/>
            <person name="Ayyampalayam S."/>
            <person name="Mercati F."/>
            <person name="Riccardi P."/>
            <person name="McKain M.R."/>
            <person name="Kakrana A."/>
            <person name="Tang H."/>
            <person name="Ray J."/>
            <person name="Groenendijk J."/>
            <person name="Arikit S."/>
            <person name="Mathioni S.M."/>
            <person name="Nakano M."/>
            <person name="Shan H."/>
            <person name="Telgmann-Rauber A."/>
            <person name="Kanno A."/>
            <person name="Yue Z."/>
            <person name="Chen H."/>
            <person name="Li W."/>
            <person name="Chen Y."/>
            <person name="Xu X."/>
            <person name="Zhang Y."/>
            <person name="Luo S."/>
            <person name="Chen H."/>
            <person name="Gao J."/>
            <person name="Mao Z."/>
            <person name="Pires J.C."/>
            <person name="Luo M."/>
            <person name="Kudrna D."/>
            <person name="Wing R.A."/>
            <person name="Meyers B.C."/>
            <person name="Yi K."/>
            <person name="Kong H."/>
            <person name="Lavrijsen P."/>
            <person name="Sunseri F."/>
            <person name="Falavigna A."/>
            <person name="Ye Y."/>
            <person name="Leebens-Mack J.H."/>
            <person name="Chen G."/>
        </authorList>
    </citation>
    <scope>NUCLEOTIDE SEQUENCE [LARGE SCALE GENOMIC DNA]</scope>
    <source>
        <strain evidence="3">cv. DH0086</strain>
    </source>
</reference>
<dbReference type="AlphaFoldDB" id="A0A5P1ENK3"/>
<sequence>MLMIREKSMEGREEQGVEFNISNCTMIDEERRDLNEENKWEEIAAPREPVEAPQGEIAEVRASVGEGESSSRYSKLTRRGKEPVEEEIEPLAGLEHPFPHRVTDVGEEECEKMRKYLIGLTGVSAQHGQEPDLEYRFEPEHYLDVRETILGSRQIQSKAVEQFWFP</sequence>
<dbReference type="Gramene" id="ONK67384">
    <property type="protein sequence ID" value="ONK67384"/>
    <property type="gene ID" value="A4U43_C06F19610"/>
</dbReference>
<accession>A0A5P1ENK3</accession>
<evidence type="ECO:0000256" key="1">
    <source>
        <dbReference type="SAM" id="MobiDB-lite"/>
    </source>
</evidence>